<feature type="region of interest" description="Disordered" evidence="1">
    <location>
        <begin position="1"/>
        <end position="53"/>
    </location>
</feature>
<reference evidence="2" key="1">
    <citation type="journal article" date="2019" name="bioRxiv">
        <title>The Genome of the Zebra Mussel, Dreissena polymorpha: A Resource for Invasive Species Research.</title>
        <authorList>
            <person name="McCartney M.A."/>
            <person name="Auch B."/>
            <person name="Kono T."/>
            <person name="Mallez S."/>
            <person name="Zhang Y."/>
            <person name="Obille A."/>
            <person name="Becker A."/>
            <person name="Abrahante J.E."/>
            <person name="Garbe J."/>
            <person name="Badalamenti J.P."/>
            <person name="Herman A."/>
            <person name="Mangelson H."/>
            <person name="Liachko I."/>
            <person name="Sullivan S."/>
            <person name="Sone E.D."/>
            <person name="Koren S."/>
            <person name="Silverstein K.A.T."/>
            <person name="Beckman K.B."/>
            <person name="Gohl D.M."/>
        </authorList>
    </citation>
    <scope>NUCLEOTIDE SEQUENCE</scope>
    <source>
        <strain evidence="2">Duluth1</strain>
        <tissue evidence="2">Whole animal</tissue>
    </source>
</reference>
<proteinExistence type="predicted"/>
<keyword evidence="3" id="KW-1185">Reference proteome</keyword>
<protein>
    <submittedName>
        <fullName evidence="2">Uncharacterized protein</fullName>
    </submittedName>
</protein>
<evidence type="ECO:0000256" key="1">
    <source>
        <dbReference type="SAM" id="MobiDB-lite"/>
    </source>
</evidence>
<gene>
    <name evidence="2" type="ORF">DPMN_036094</name>
</gene>
<dbReference type="AlphaFoldDB" id="A0A9D4MAX5"/>
<dbReference type="Proteomes" id="UP000828390">
    <property type="component" value="Unassembled WGS sequence"/>
</dbReference>
<evidence type="ECO:0000313" key="2">
    <source>
        <dbReference type="EMBL" id="KAH3872871.1"/>
    </source>
</evidence>
<name>A0A9D4MAX5_DREPO</name>
<dbReference type="EMBL" id="JAIWYP010000002">
    <property type="protein sequence ID" value="KAH3872871.1"/>
    <property type="molecule type" value="Genomic_DNA"/>
</dbReference>
<reference evidence="2" key="2">
    <citation type="submission" date="2020-11" db="EMBL/GenBank/DDBJ databases">
        <authorList>
            <person name="McCartney M.A."/>
            <person name="Auch B."/>
            <person name="Kono T."/>
            <person name="Mallez S."/>
            <person name="Becker A."/>
            <person name="Gohl D.M."/>
            <person name="Silverstein K.A.T."/>
            <person name="Koren S."/>
            <person name="Bechman K.B."/>
            <person name="Herman A."/>
            <person name="Abrahante J.E."/>
            <person name="Garbe J."/>
        </authorList>
    </citation>
    <scope>NUCLEOTIDE SEQUENCE</scope>
    <source>
        <strain evidence="2">Duluth1</strain>
        <tissue evidence="2">Whole animal</tissue>
    </source>
</reference>
<feature type="compositionally biased region" description="Low complexity" evidence="1">
    <location>
        <begin position="9"/>
        <end position="24"/>
    </location>
</feature>
<accession>A0A9D4MAX5</accession>
<sequence>MRRPVGHRYQPYQSQMPYQMPYPQRGANMRPFKSRPPRRANATDTMPAPNGME</sequence>
<organism evidence="2 3">
    <name type="scientific">Dreissena polymorpha</name>
    <name type="common">Zebra mussel</name>
    <name type="synonym">Mytilus polymorpha</name>
    <dbReference type="NCBI Taxonomy" id="45954"/>
    <lineage>
        <taxon>Eukaryota</taxon>
        <taxon>Metazoa</taxon>
        <taxon>Spiralia</taxon>
        <taxon>Lophotrochozoa</taxon>
        <taxon>Mollusca</taxon>
        <taxon>Bivalvia</taxon>
        <taxon>Autobranchia</taxon>
        <taxon>Heteroconchia</taxon>
        <taxon>Euheterodonta</taxon>
        <taxon>Imparidentia</taxon>
        <taxon>Neoheterodontei</taxon>
        <taxon>Myida</taxon>
        <taxon>Dreissenoidea</taxon>
        <taxon>Dreissenidae</taxon>
        <taxon>Dreissena</taxon>
    </lineage>
</organism>
<comment type="caution">
    <text evidence="2">The sequence shown here is derived from an EMBL/GenBank/DDBJ whole genome shotgun (WGS) entry which is preliminary data.</text>
</comment>
<evidence type="ECO:0000313" key="3">
    <source>
        <dbReference type="Proteomes" id="UP000828390"/>
    </source>
</evidence>